<name>A0A1I0F8X7_9BACT</name>
<protein>
    <submittedName>
        <fullName evidence="1">Hippurate hydrolase</fullName>
    </submittedName>
</protein>
<dbReference type="SUPFAM" id="SSF53187">
    <property type="entry name" value="Zn-dependent exopeptidases"/>
    <property type="match status" value="1"/>
</dbReference>
<dbReference type="EMBL" id="FOHT01000016">
    <property type="protein sequence ID" value="SET54546.1"/>
    <property type="molecule type" value="Genomic_DNA"/>
</dbReference>
<gene>
    <name evidence="1" type="ORF">SAMN05444285_1162</name>
</gene>
<dbReference type="GO" id="GO:0016787">
    <property type="term" value="F:hydrolase activity"/>
    <property type="evidence" value="ECO:0007669"/>
    <property type="project" value="UniProtKB-KW"/>
</dbReference>
<organism evidence="1 2">
    <name type="scientific">Draconibacterium orientale</name>
    <dbReference type="NCBI Taxonomy" id="1168034"/>
    <lineage>
        <taxon>Bacteria</taxon>
        <taxon>Pseudomonadati</taxon>
        <taxon>Bacteroidota</taxon>
        <taxon>Bacteroidia</taxon>
        <taxon>Marinilabiliales</taxon>
        <taxon>Prolixibacteraceae</taxon>
        <taxon>Draconibacterium</taxon>
    </lineage>
</organism>
<evidence type="ECO:0000313" key="2">
    <source>
        <dbReference type="Proteomes" id="UP000181981"/>
    </source>
</evidence>
<evidence type="ECO:0000313" key="1">
    <source>
        <dbReference type="EMBL" id="SET54546.1"/>
    </source>
</evidence>
<dbReference type="RefSeq" id="WP_217642931.1">
    <property type="nucleotide sequence ID" value="NZ_FOHT01000016.1"/>
</dbReference>
<sequence length="49" mass="5614">MNTELIATLKSKKKELKTWQETMHKSPELSMQEENTAKYIADVVKSFGA</sequence>
<dbReference type="Gene3D" id="3.40.630.10">
    <property type="entry name" value="Zn peptidases"/>
    <property type="match status" value="1"/>
</dbReference>
<dbReference type="AlphaFoldDB" id="A0A1I0F8X7"/>
<keyword evidence="1" id="KW-0378">Hydrolase</keyword>
<proteinExistence type="predicted"/>
<accession>A0A1I0F8X7</accession>
<dbReference type="Proteomes" id="UP000181981">
    <property type="component" value="Unassembled WGS sequence"/>
</dbReference>
<reference evidence="1 2" key="1">
    <citation type="submission" date="2016-10" db="EMBL/GenBank/DDBJ databases">
        <authorList>
            <person name="de Groot N.N."/>
        </authorList>
    </citation>
    <scope>NUCLEOTIDE SEQUENCE [LARGE SCALE GENOMIC DNA]</scope>
    <source>
        <strain evidence="1 2">DSM 25947</strain>
    </source>
</reference>